<accession>A0A5C2SFR8</accession>
<organism evidence="1 2">
    <name type="scientific">Lentinus tigrinus ALCF2SS1-6</name>
    <dbReference type="NCBI Taxonomy" id="1328759"/>
    <lineage>
        <taxon>Eukaryota</taxon>
        <taxon>Fungi</taxon>
        <taxon>Dikarya</taxon>
        <taxon>Basidiomycota</taxon>
        <taxon>Agaricomycotina</taxon>
        <taxon>Agaricomycetes</taxon>
        <taxon>Polyporales</taxon>
        <taxon>Polyporaceae</taxon>
        <taxon>Lentinus</taxon>
    </lineage>
</organism>
<protein>
    <submittedName>
        <fullName evidence="1">Uncharacterized protein</fullName>
    </submittedName>
</protein>
<dbReference type="Proteomes" id="UP000313359">
    <property type="component" value="Unassembled WGS sequence"/>
</dbReference>
<evidence type="ECO:0000313" key="1">
    <source>
        <dbReference type="EMBL" id="RPD62623.1"/>
    </source>
</evidence>
<name>A0A5C2SFR8_9APHY</name>
<dbReference type="AlphaFoldDB" id="A0A5C2SFR8"/>
<keyword evidence="2" id="KW-1185">Reference proteome</keyword>
<reference evidence="1" key="1">
    <citation type="journal article" date="2018" name="Genome Biol. Evol.">
        <title>Genomics and development of Lentinus tigrinus, a white-rot wood-decaying mushroom with dimorphic fruiting bodies.</title>
        <authorList>
            <person name="Wu B."/>
            <person name="Xu Z."/>
            <person name="Knudson A."/>
            <person name="Carlson A."/>
            <person name="Chen N."/>
            <person name="Kovaka S."/>
            <person name="LaButti K."/>
            <person name="Lipzen A."/>
            <person name="Pennachio C."/>
            <person name="Riley R."/>
            <person name="Schakwitz W."/>
            <person name="Umezawa K."/>
            <person name="Ohm R.A."/>
            <person name="Grigoriev I.V."/>
            <person name="Nagy L.G."/>
            <person name="Gibbons J."/>
            <person name="Hibbett D."/>
        </authorList>
    </citation>
    <scope>NUCLEOTIDE SEQUENCE [LARGE SCALE GENOMIC DNA]</scope>
    <source>
        <strain evidence="1">ALCF2SS1-6</strain>
    </source>
</reference>
<dbReference type="EMBL" id="ML122258">
    <property type="protein sequence ID" value="RPD62623.1"/>
    <property type="molecule type" value="Genomic_DNA"/>
</dbReference>
<evidence type="ECO:0000313" key="2">
    <source>
        <dbReference type="Proteomes" id="UP000313359"/>
    </source>
</evidence>
<gene>
    <name evidence="1" type="ORF">L227DRAFT_609213</name>
</gene>
<sequence>MLSSYLSPQSRKNLRFLQSKEELQEMLADIGFRPEVIPLATYADEVLPHGVAESWVSRFARQIYAIS</sequence>
<proteinExistence type="predicted"/>
<dbReference type="OrthoDB" id="2738447at2759"/>